<feature type="non-terminal residue" evidence="2">
    <location>
        <position position="1"/>
    </location>
</feature>
<keyword evidence="1" id="KW-1133">Transmembrane helix</keyword>
<evidence type="ECO:0000256" key="1">
    <source>
        <dbReference type="SAM" id="Phobius"/>
    </source>
</evidence>
<evidence type="ECO:0000313" key="2">
    <source>
        <dbReference type="EMBL" id="GFT45008.1"/>
    </source>
</evidence>
<name>A0A8X6TUE2_NEPPI</name>
<dbReference type="AlphaFoldDB" id="A0A8X6TUE2"/>
<reference evidence="2" key="1">
    <citation type="submission" date="2020-08" db="EMBL/GenBank/DDBJ databases">
        <title>Multicomponent nature underlies the extraordinary mechanical properties of spider dragline silk.</title>
        <authorList>
            <person name="Kono N."/>
            <person name="Nakamura H."/>
            <person name="Mori M."/>
            <person name="Yoshida Y."/>
            <person name="Ohtoshi R."/>
            <person name="Malay A.D."/>
            <person name="Moran D.A.P."/>
            <person name="Tomita M."/>
            <person name="Numata K."/>
            <person name="Arakawa K."/>
        </authorList>
    </citation>
    <scope>NUCLEOTIDE SEQUENCE</scope>
</reference>
<keyword evidence="1" id="KW-0812">Transmembrane</keyword>
<feature type="transmembrane region" description="Helical" evidence="1">
    <location>
        <begin position="14"/>
        <end position="31"/>
    </location>
</feature>
<dbReference type="EMBL" id="BMAW01110803">
    <property type="protein sequence ID" value="GFT45008.1"/>
    <property type="molecule type" value="Genomic_DNA"/>
</dbReference>
<accession>A0A8X6TUE2</accession>
<proteinExistence type="predicted"/>
<gene>
    <name evidence="2" type="ORF">NPIL_98131</name>
</gene>
<keyword evidence="3" id="KW-1185">Reference proteome</keyword>
<organism evidence="2 3">
    <name type="scientific">Nephila pilipes</name>
    <name type="common">Giant wood spider</name>
    <name type="synonym">Nephila maculata</name>
    <dbReference type="NCBI Taxonomy" id="299642"/>
    <lineage>
        <taxon>Eukaryota</taxon>
        <taxon>Metazoa</taxon>
        <taxon>Ecdysozoa</taxon>
        <taxon>Arthropoda</taxon>
        <taxon>Chelicerata</taxon>
        <taxon>Arachnida</taxon>
        <taxon>Araneae</taxon>
        <taxon>Araneomorphae</taxon>
        <taxon>Entelegynae</taxon>
        <taxon>Araneoidea</taxon>
        <taxon>Nephilidae</taxon>
        <taxon>Nephila</taxon>
    </lineage>
</organism>
<feature type="transmembrane region" description="Helical" evidence="1">
    <location>
        <begin position="51"/>
        <end position="72"/>
    </location>
</feature>
<comment type="caution">
    <text evidence="2">The sequence shown here is derived from an EMBL/GenBank/DDBJ whole genome shotgun (WGS) entry which is preliminary data.</text>
</comment>
<protein>
    <submittedName>
        <fullName evidence="2">Uncharacterized protein</fullName>
    </submittedName>
</protein>
<sequence length="101" mass="11446">CALDLLRVLWFVRTSYGCGIVVCIIVEVHLIQSTFHMTAQCVHELQHTHVLLLMAQASQFTFLGIVATLMGFPRCTIWPPSPSLHRSRVLLQSVCWVHFGQ</sequence>
<dbReference type="Proteomes" id="UP000887013">
    <property type="component" value="Unassembled WGS sequence"/>
</dbReference>
<evidence type="ECO:0000313" key="3">
    <source>
        <dbReference type="Proteomes" id="UP000887013"/>
    </source>
</evidence>
<keyword evidence="1" id="KW-0472">Membrane</keyword>